<proteinExistence type="predicted"/>
<organism evidence="1 3">
    <name type="scientific">Pichia sorbitophila (strain ATCC MYA-4447 / BCRC 22081 / CBS 7064 / NBRC 10061 / NRRL Y-12695)</name>
    <name type="common">Hybrid yeast</name>
    <dbReference type="NCBI Taxonomy" id="559304"/>
    <lineage>
        <taxon>Eukaryota</taxon>
        <taxon>Fungi</taxon>
        <taxon>Dikarya</taxon>
        <taxon>Ascomycota</taxon>
        <taxon>Saccharomycotina</taxon>
        <taxon>Pichiomycetes</taxon>
        <taxon>Debaryomycetaceae</taxon>
        <taxon>Millerozyma</taxon>
    </lineage>
</organism>
<reference evidence="3" key="2">
    <citation type="journal article" date="2012" name="G3 (Bethesda)">
        <title>Pichia sorbitophila, an interspecies yeast hybrid reveals early steps of genome resolution following polyploidization.</title>
        <authorList>
            <person name="Leh Louis V."/>
            <person name="Despons L."/>
            <person name="Friedrich A."/>
            <person name="Martin T."/>
            <person name="Durrens P."/>
            <person name="Casaregola S."/>
            <person name="Neuveglise C."/>
            <person name="Fairhead C."/>
            <person name="Marck C."/>
            <person name="Cruz J.A."/>
            <person name="Straub M.L."/>
            <person name="Kugler V."/>
            <person name="Sacerdot C."/>
            <person name="Uzunov Z."/>
            <person name="Thierry A."/>
            <person name="Weiss S."/>
            <person name="Bleykasten C."/>
            <person name="De Montigny J."/>
            <person name="Jacques N."/>
            <person name="Jung P."/>
            <person name="Lemaire M."/>
            <person name="Mallet S."/>
            <person name="Morel G."/>
            <person name="Richard G.F."/>
            <person name="Sarkar A."/>
            <person name="Savel G."/>
            <person name="Schacherer J."/>
            <person name="Seret M.L."/>
            <person name="Talla E."/>
            <person name="Samson G."/>
            <person name="Jubin C."/>
            <person name="Poulain J."/>
            <person name="Vacherie B."/>
            <person name="Barbe V."/>
            <person name="Pelletier E."/>
            <person name="Sherman D.J."/>
            <person name="Westhof E."/>
            <person name="Weissenbach J."/>
            <person name="Baret P.V."/>
            <person name="Wincker P."/>
            <person name="Gaillardin C."/>
            <person name="Dujon B."/>
            <person name="Souciet J.L."/>
        </authorList>
    </citation>
    <scope>NUCLEOTIDE SEQUENCE [LARGE SCALE GENOMIC DNA]</scope>
    <source>
        <strain evidence="3">ATCC MYA-4447 / BCRC 22081 / CBS 7064 / NBRC 10061 / NRRL Y-12695</strain>
    </source>
</reference>
<reference evidence="1" key="1">
    <citation type="submission" date="2011-10" db="EMBL/GenBank/DDBJ databases">
        <authorList>
            <person name="Genoscope - CEA"/>
        </authorList>
    </citation>
    <scope>NUCLEOTIDE SEQUENCE</scope>
    <source>
        <strain evidence="1">CBS 7064</strain>
    </source>
</reference>
<dbReference type="Proteomes" id="UP000005222">
    <property type="component" value="Chromosome B"/>
</dbReference>
<name>G8YVM6_PICSO</name>
<keyword evidence="3" id="KW-1185">Reference proteome</keyword>
<dbReference type="InParanoid" id="G8YVM6"/>
<evidence type="ECO:0000313" key="1">
    <source>
        <dbReference type="EMBL" id="CCE72909.1"/>
    </source>
</evidence>
<gene>
    <name evidence="1" type="primary">Piso0_000512</name>
    <name evidence="1" type="ORF">GNLVRS01_PISO0A10978g</name>
    <name evidence="2" type="ORF">GNLVRS01_PISO0B11045g</name>
</gene>
<dbReference type="OMA" id="KKFRYLM"/>
<dbReference type="AlphaFoldDB" id="G8YVM6"/>
<dbReference type="EMBL" id="FO082059">
    <property type="protein sequence ID" value="CCE72909.1"/>
    <property type="molecule type" value="Genomic_DNA"/>
</dbReference>
<dbReference type="eggNOG" id="ENOG502T681">
    <property type="taxonomic scope" value="Eukaryota"/>
</dbReference>
<protein>
    <submittedName>
        <fullName evidence="1">Piso0_000512 protein</fullName>
    </submittedName>
</protein>
<dbReference type="EMBL" id="FO082058">
    <property type="protein sequence ID" value="CCE73470.1"/>
    <property type="molecule type" value="Genomic_DNA"/>
</dbReference>
<evidence type="ECO:0000313" key="2">
    <source>
        <dbReference type="EMBL" id="CCE73470.1"/>
    </source>
</evidence>
<dbReference type="Proteomes" id="UP000005222">
    <property type="component" value="Chromosome A"/>
</dbReference>
<sequence>MEHEELDFALAVWLIRFKYAYRLSESFEDIIENYVLYKPKPKIQGKNLQTLLKRYGINYEEEFKQFKVHVKDKFLKNVYTLRELKGLFQILKILIKTDSSSRSLYLTRAISVVFKNVPLMTLENMTVSSNSRSPLGWNVIFQTLDECILSIPMHEVKWNKFLDYKLEAVILMYKKAIENVNHEKISLRRISDRIILNIGKIITYAKADYAFDKFQPDYTKTINTILKQTFNTHYIQWNNSSVDYDKFIDCMKQTRPGLVRYCVLSFLLILKNIPAKFINKKYLLTFLIVFEDPGVLCQYQKIDWLT</sequence>
<accession>G8YVM6</accession>
<dbReference type="HOGENOM" id="CLU_909475_0_0_1"/>
<dbReference type="OrthoDB" id="4027882at2759"/>
<evidence type="ECO:0000313" key="3">
    <source>
        <dbReference type="Proteomes" id="UP000005222"/>
    </source>
</evidence>